<comment type="caution">
    <text evidence="1">The sequence shown here is derived from an EMBL/GenBank/DDBJ whole genome shotgun (WGS) entry which is preliminary data.</text>
</comment>
<sequence>FNLKKLNIKDEAKHIYIEIDYFDIGNFIENKIQELTVDMQIEGVAETDYQTYLLVNLDAAMTQNMMAKDIANLVVAKIEIIRK</sequence>
<reference evidence="1" key="1">
    <citation type="submission" date="2021-06" db="EMBL/GenBank/DDBJ databases">
        <authorList>
            <person name="Kallberg Y."/>
            <person name="Tangrot J."/>
            <person name="Rosling A."/>
        </authorList>
    </citation>
    <scope>NUCLEOTIDE SEQUENCE</scope>
    <source>
        <strain evidence="1">MA461A</strain>
    </source>
</reference>
<name>A0ACA9SIC8_9GLOM</name>
<protein>
    <submittedName>
        <fullName evidence="1">30127_t:CDS:1</fullName>
    </submittedName>
</protein>
<dbReference type="Proteomes" id="UP000789920">
    <property type="component" value="Unassembled WGS sequence"/>
</dbReference>
<feature type="non-terminal residue" evidence="1">
    <location>
        <position position="83"/>
    </location>
</feature>
<gene>
    <name evidence="1" type="ORF">RPERSI_LOCUS31133</name>
</gene>
<feature type="non-terminal residue" evidence="1">
    <location>
        <position position="1"/>
    </location>
</feature>
<keyword evidence="2" id="KW-1185">Reference proteome</keyword>
<proteinExistence type="predicted"/>
<evidence type="ECO:0000313" key="2">
    <source>
        <dbReference type="Proteomes" id="UP000789920"/>
    </source>
</evidence>
<dbReference type="EMBL" id="CAJVQC010124296">
    <property type="protein sequence ID" value="CAG8839647.1"/>
    <property type="molecule type" value="Genomic_DNA"/>
</dbReference>
<evidence type="ECO:0000313" key="1">
    <source>
        <dbReference type="EMBL" id="CAG8839647.1"/>
    </source>
</evidence>
<organism evidence="1 2">
    <name type="scientific">Racocetra persica</name>
    <dbReference type="NCBI Taxonomy" id="160502"/>
    <lineage>
        <taxon>Eukaryota</taxon>
        <taxon>Fungi</taxon>
        <taxon>Fungi incertae sedis</taxon>
        <taxon>Mucoromycota</taxon>
        <taxon>Glomeromycotina</taxon>
        <taxon>Glomeromycetes</taxon>
        <taxon>Diversisporales</taxon>
        <taxon>Gigasporaceae</taxon>
        <taxon>Racocetra</taxon>
    </lineage>
</organism>
<accession>A0ACA9SIC8</accession>